<name>A0A1B6QG81_SORBI</name>
<keyword evidence="1" id="KW-0472">Membrane</keyword>
<dbReference type="InParanoid" id="A0A1B6QG81"/>
<reference evidence="2 3" key="1">
    <citation type="journal article" date="2009" name="Nature">
        <title>The Sorghum bicolor genome and the diversification of grasses.</title>
        <authorList>
            <person name="Paterson A.H."/>
            <person name="Bowers J.E."/>
            <person name="Bruggmann R."/>
            <person name="Dubchak I."/>
            <person name="Grimwood J."/>
            <person name="Gundlach H."/>
            <person name="Haberer G."/>
            <person name="Hellsten U."/>
            <person name="Mitros T."/>
            <person name="Poliakov A."/>
            <person name="Schmutz J."/>
            <person name="Spannagl M."/>
            <person name="Tang H."/>
            <person name="Wang X."/>
            <person name="Wicker T."/>
            <person name="Bharti A.K."/>
            <person name="Chapman J."/>
            <person name="Feltus F.A."/>
            <person name="Gowik U."/>
            <person name="Grigoriev I.V."/>
            <person name="Lyons E."/>
            <person name="Maher C.A."/>
            <person name="Martis M."/>
            <person name="Narechania A."/>
            <person name="Otillar R.P."/>
            <person name="Penning B.W."/>
            <person name="Salamov A.A."/>
            <person name="Wang Y."/>
            <person name="Zhang L."/>
            <person name="Carpita N.C."/>
            <person name="Freeling M."/>
            <person name="Gingle A.R."/>
            <person name="Hash C.T."/>
            <person name="Keller B."/>
            <person name="Klein P."/>
            <person name="Kresovich S."/>
            <person name="McCann M.C."/>
            <person name="Ming R."/>
            <person name="Peterson D.G."/>
            <person name="Mehboob-ur-Rahman"/>
            <person name="Ware D."/>
            <person name="Westhoff P."/>
            <person name="Mayer K.F."/>
            <person name="Messing J."/>
            <person name="Rokhsar D.S."/>
        </authorList>
    </citation>
    <scope>NUCLEOTIDE SEQUENCE [LARGE SCALE GENOMIC DNA]</scope>
    <source>
        <strain evidence="3">cv. BTx623</strain>
    </source>
</reference>
<keyword evidence="1" id="KW-0812">Transmembrane</keyword>
<sequence length="103" mass="11848">MIRTIRQWLLNWSTSYVLEGFIYVQGLWFFCQRMMSSLNAQAVLVEKATSNNTNGSATHNLLQSQAKAMGGDSAVWSLLEKMTEYAMRSIQSKWIKEDSLELY</sequence>
<evidence type="ECO:0000313" key="3">
    <source>
        <dbReference type="Proteomes" id="UP000000768"/>
    </source>
</evidence>
<dbReference type="Proteomes" id="UP000000768">
    <property type="component" value="Chromosome 2"/>
</dbReference>
<evidence type="ECO:0000313" key="2">
    <source>
        <dbReference type="EMBL" id="KXG36924.1"/>
    </source>
</evidence>
<feature type="transmembrane region" description="Helical" evidence="1">
    <location>
        <begin position="12"/>
        <end position="31"/>
    </location>
</feature>
<evidence type="ECO:0008006" key="4">
    <source>
        <dbReference type="Google" id="ProtNLM"/>
    </source>
</evidence>
<reference evidence="3" key="2">
    <citation type="journal article" date="2018" name="Plant J.">
        <title>The Sorghum bicolor reference genome: improved assembly, gene annotations, a transcriptome atlas, and signatures of genome organization.</title>
        <authorList>
            <person name="McCormick R.F."/>
            <person name="Truong S.K."/>
            <person name="Sreedasyam A."/>
            <person name="Jenkins J."/>
            <person name="Shu S."/>
            <person name="Sims D."/>
            <person name="Kennedy M."/>
            <person name="Amirebrahimi M."/>
            <person name="Weers B.D."/>
            <person name="McKinley B."/>
            <person name="Mattison A."/>
            <person name="Morishige D.T."/>
            <person name="Grimwood J."/>
            <person name="Schmutz J."/>
            <person name="Mullet J.E."/>
        </authorList>
    </citation>
    <scope>NUCLEOTIDE SEQUENCE [LARGE SCALE GENOMIC DNA]</scope>
    <source>
        <strain evidence="3">cv. BTx623</strain>
    </source>
</reference>
<protein>
    <recommendedName>
        <fullName evidence="4">Gamma-tubulin complex component</fullName>
    </recommendedName>
</protein>
<dbReference type="STRING" id="4558.A0A1B6QG81"/>
<accession>A0A1B6QG81</accession>
<evidence type="ECO:0000256" key="1">
    <source>
        <dbReference type="SAM" id="Phobius"/>
    </source>
</evidence>
<proteinExistence type="predicted"/>
<gene>
    <name evidence="2" type="ORF">SORBI_3002G413800</name>
</gene>
<dbReference type="Gramene" id="KXG36924">
    <property type="protein sequence ID" value="KXG36924"/>
    <property type="gene ID" value="SORBI_3002G413800"/>
</dbReference>
<dbReference type="AlphaFoldDB" id="A0A1B6QG81"/>
<keyword evidence="3" id="KW-1185">Reference proteome</keyword>
<dbReference type="EMBL" id="CM000761">
    <property type="protein sequence ID" value="KXG36924.1"/>
    <property type="molecule type" value="Genomic_DNA"/>
</dbReference>
<keyword evidence="1" id="KW-1133">Transmembrane helix</keyword>
<organism evidence="2 3">
    <name type="scientific">Sorghum bicolor</name>
    <name type="common">Sorghum</name>
    <name type="synonym">Sorghum vulgare</name>
    <dbReference type="NCBI Taxonomy" id="4558"/>
    <lineage>
        <taxon>Eukaryota</taxon>
        <taxon>Viridiplantae</taxon>
        <taxon>Streptophyta</taxon>
        <taxon>Embryophyta</taxon>
        <taxon>Tracheophyta</taxon>
        <taxon>Spermatophyta</taxon>
        <taxon>Magnoliopsida</taxon>
        <taxon>Liliopsida</taxon>
        <taxon>Poales</taxon>
        <taxon>Poaceae</taxon>
        <taxon>PACMAD clade</taxon>
        <taxon>Panicoideae</taxon>
        <taxon>Andropogonodae</taxon>
        <taxon>Andropogoneae</taxon>
        <taxon>Sorghinae</taxon>
        <taxon>Sorghum</taxon>
    </lineage>
</organism>